<dbReference type="RefSeq" id="YP_009101280.1">
    <property type="nucleotide sequence ID" value="NC_025444.1"/>
</dbReference>
<feature type="region of interest" description="Disordered" evidence="1">
    <location>
        <begin position="222"/>
        <end position="253"/>
    </location>
</feature>
<keyword evidence="3" id="KW-1185">Reference proteome</keyword>
<dbReference type="Pfam" id="PF17388">
    <property type="entry name" value="GP24_25"/>
    <property type="match status" value="1"/>
</dbReference>
<evidence type="ECO:0000313" key="3">
    <source>
        <dbReference type="Proteomes" id="UP000001547"/>
    </source>
</evidence>
<reference evidence="3" key="1">
    <citation type="submission" date="2009-12" db="EMBL/GenBank/DDBJ databases">
        <authorList>
            <person name="Jacobs-Sera D."/>
            <person name="Zellars M."/>
            <person name="Wells M.E."/>
            <person name="Webb J.L."/>
            <person name="Ware V.C."/>
            <person name="Vazquez E."/>
            <person name="TamarapuParthasarathy P."/>
            <person name="Smith I.A."/>
            <person name="Simon S.E."/>
            <person name="Shaffer C.D."/>
            <person name="Rubin M.R."/>
            <person name="Rosenzweig R.F."/>
            <person name="Rinehart C.A."/>
            <person name="Qin H."/>
            <person name="Pillay I."/>
            <person name="Payne D.E.II."/>
            <person name="Padolina J.M."/>
            <person name="Novick P.A."/>
            <person name="Miller E.S."/>
            <person name="Mayer E.S."/>
            <person name="Marzillier J.Y."/>
            <person name="Mageeney C.M."/>
            <person name="MacGibeny M.A."/>
            <person name="Li W."/>
            <person name="Lee J.Y."/>
            <person name="Kinnersley M.A."/>
            <person name="King-Smith C."/>
            <person name="King R.A."/>
            <person name="Kenna M.A."/>
            <person name="Kearse M.G."/>
            <person name="Johnson B.K."/>
            <person name="Johnson A.A."/>
            <person name="Johnson C.M."/>
            <person name="Hughes L.E."/>
            <person name="Harrison M."/>
            <person name="Guild N.A."/>
            <person name="Gilbert J.L."/>
            <person name="Fillman C.L."/>
            <person name="Felton C.M."/>
            <person name="Dunbar D.A."/>
            <person name="Dennehy J.J."/>
            <person name="DeJong R.J."/>
            <person name="Carson S."/>
            <person name="Burnett S.H."/>
            <person name="Breakwell D.P."/>
            <person name="Berrios J.E."/>
            <person name="Benjamin R.C."/>
            <person name="Anderson J.J."/>
            <person name="Bradley K.W."/>
            <person name="Khaja R."/>
            <person name="Lee E."/>
            <person name="Barker L.P."/>
            <person name="Lewis M.F."/>
            <person name="Jordan T.C."/>
            <person name="Cresawn S.G."/>
            <person name="Grace M.A."/>
            <person name="Pope W.H."/>
            <person name="Ko C."/>
            <person name="Russell D.A."/>
            <person name="Peebles C.L."/>
            <person name="Lawrence J.L."/>
            <person name="Hendrix R.W."/>
            <person name="Hatfull G.F."/>
        </authorList>
    </citation>
    <scope>NUCLEOTIDE SEQUENCE [LARGE SCALE GENOMIC DNA]</scope>
</reference>
<proteinExistence type="predicted"/>
<dbReference type="Proteomes" id="UP000001547">
    <property type="component" value="Segment"/>
</dbReference>
<dbReference type="OrthoDB" id="7980at10239"/>
<evidence type="ECO:0000313" key="2">
    <source>
        <dbReference type="EMBL" id="ADB93721.1"/>
    </source>
</evidence>
<dbReference type="EMBL" id="GU339467">
    <property type="protein sequence ID" value="ADB93721.1"/>
    <property type="molecule type" value="Genomic_DNA"/>
</dbReference>
<dbReference type="KEGG" id="vg:22110970"/>
<feature type="compositionally biased region" description="Basic and acidic residues" evidence="1">
    <location>
        <begin position="237"/>
        <end position="247"/>
    </location>
</feature>
<dbReference type="InterPro" id="IPR020132">
    <property type="entry name" value="Gp24/Gp25"/>
</dbReference>
<accession>D3JZ89</accession>
<dbReference type="GeneID" id="22110970"/>
<gene>
    <name evidence="2" type="primary">28</name>
    <name evidence="2" type="ORF">REDROCK_28</name>
</gene>
<protein>
    <submittedName>
        <fullName evidence="2">Tail assembly chaperone</fullName>
    </submittedName>
</protein>
<organism evidence="2 3">
    <name type="scientific">Mycobacterium phage RedRock</name>
    <dbReference type="NCBI Taxonomy" id="711470"/>
    <lineage>
        <taxon>Viruses</taxon>
        <taxon>Duplodnaviria</taxon>
        <taxon>Heunggongvirae</taxon>
        <taxon>Uroviricota</taxon>
        <taxon>Caudoviricetes</taxon>
        <taxon>Fromanvirus</taxon>
        <taxon>Fromanvirus redrock</taxon>
    </lineage>
</organism>
<name>D3JZ89_9CAUD</name>
<sequence>MTNVFTLDALRAETKKKYEPVLIGLSDDVTVELKPLLKLGKKSREAVVEAVKEMEDIPEIDEEDEDADELIEEYSILACEVVAKVFRLIATSPRKLIAELDAEEDPRIRAELYAAVLRTWMKETQLGGSRVLAELIDKFGGALLADLLQYYRVDLRDLFSEEAPISPRFVLALVLCLPKDGAFYAERRGGQQYRGWDEDRYALADIYDAVQAGNHLFMIAHRDPNKAKPKAPQPYPRPDDIKSKETAPKPGSFAAMVVAAKKAARERREREEANAE</sequence>
<evidence type="ECO:0000256" key="1">
    <source>
        <dbReference type="SAM" id="MobiDB-lite"/>
    </source>
</evidence>